<proteinExistence type="predicted"/>
<protein>
    <submittedName>
        <fullName evidence="1">Uncharacterized protein</fullName>
    </submittedName>
</protein>
<accession>A0A2P2NA15</accession>
<sequence>MLLSVKRLKFGPEPRI</sequence>
<evidence type="ECO:0000313" key="1">
    <source>
        <dbReference type="EMBL" id="MBX39321.1"/>
    </source>
</evidence>
<dbReference type="AlphaFoldDB" id="A0A2P2NA15"/>
<reference evidence="1" key="1">
    <citation type="submission" date="2018-02" db="EMBL/GenBank/DDBJ databases">
        <title>Rhizophora mucronata_Transcriptome.</title>
        <authorList>
            <person name="Meera S.P."/>
            <person name="Sreeshan A."/>
            <person name="Augustine A."/>
        </authorList>
    </citation>
    <scope>NUCLEOTIDE SEQUENCE</scope>
    <source>
        <tissue evidence="1">Leaf</tissue>
    </source>
</reference>
<dbReference type="EMBL" id="GGEC01058837">
    <property type="protein sequence ID" value="MBX39321.1"/>
    <property type="molecule type" value="Transcribed_RNA"/>
</dbReference>
<organism evidence="1">
    <name type="scientific">Rhizophora mucronata</name>
    <name type="common">Asiatic mangrove</name>
    <dbReference type="NCBI Taxonomy" id="61149"/>
    <lineage>
        <taxon>Eukaryota</taxon>
        <taxon>Viridiplantae</taxon>
        <taxon>Streptophyta</taxon>
        <taxon>Embryophyta</taxon>
        <taxon>Tracheophyta</taxon>
        <taxon>Spermatophyta</taxon>
        <taxon>Magnoliopsida</taxon>
        <taxon>eudicotyledons</taxon>
        <taxon>Gunneridae</taxon>
        <taxon>Pentapetalae</taxon>
        <taxon>rosids</taxon>
        <taxon>fabids</taxon>
        <taxon>Malpighiales</taxon>
        <taxon>Rhizophoraceae</taxon>
        <taxon>Rhizophora</taxon>
    </lineage>
</organism>
<name>A0A2P2NA15_RHIMU</name>